<gene>
    <name evidence="1" type="ORF">STSP1_00905</name>
</gene>
<reference evidence="2" key="1">
    <citation type="submission" date="2017-04" db="EMBL/GenBank/DDBJ databases">
        <title>Comparative genomics and description of representatives of a novel lineage of planctomycetes thriving in anoxic sediments.</title>
        <authorList>
            <person name="Spring S."/>
            <person name="Bunk B."/>
            <person name="Sproer C."/>
        </authorList>
    </citation>
    <scope>NUCLEOTIDE SEQUENCE [LARGE SCALE GENOMIC DNA]</scope>
    <source>
        <strain evidence="2">ST-PulAB-D4</strain>
    </source>
</reference>
<protein>
    <submittedName>
        <fullName evidence="1">Uncharacterized protein</fullName>
    </submittedName>
</protein>
<dbReference type="EMBL" id="CP021023">
    <property type="protein sequence ID" value="ARN56522.1"/>
    <property type="molecule type" value="Genomic_DNA"/>
</dbReference>
<dbReference type="Proteomes" id="UP000193334">
    <property type="component" value="Chromosome"/>
</dbReference>
<dbReference type="KEGG" id="pbp:STSP1_00905"/>
<proteinExistence type="predicted"/>
<accession>A0A1W6LL95</accession>
<keyword evidence="2" id="KW-1185">Reference proteome</keyword>
<evidence type="ECO:0000313" key="2">
    <source>
        <dbReference type="Proteomes" id="UP000193334"/>
    </source>
</evidence>
<name>A0A1W6LL95_9BACT</name>
<dbReference type="AlphaFoldDB" id="A0A1W6LL95"/>
<sequence>MDDIFMNSPTEEELSKSFISAEELSKSFISAEELSEDLKRAAEDDSVYERFEQVIESHKLRRDYERASRGDVVRSFQAKGISNEHLQHLWKRYRRENPGSGYCFKVEQSCLIRW</sequence>
<organism evidence="1 2">
    <name type="scientific">Sedimentisphaera salicampi</name>
    <dbReference type="NCBI Taxonomy" id="1941349"/>
    <lineage>
        <taxon>Bacteria</taxon>
        <taxon>Pseudomonadati</taxon>
        <taxon>Planctomycetota</taxon>
        <taxon>Phycisphaerae</taxon>
        <taxon>Sedimentisphaerales</taxon>
        <taxon>Sedimentisphaeraceae</taxon>
        <taxon>Sedimentisphaera</taxon>
    </lineage>
</organism>
<evidence type="ECO:0000313" key="1">
    <source>
        <dbReference type="EMBL" id="ARN56522.1"/>
    </source>
</evidence>